<sequence length="192" mass="20190">MNLTNEIKRIWLRIEAAVKGATPAGEAHLGSIGGYTVPIQATLTRPADTDAYTALDCIADKTSGASAIEFANAGRKTGGTGYITGLRFETDQAANVSEYNLHIFREAPGTVIQDNAVWNAVTADKAIRVGTINIPAIAKVGASGTSALKEITGLKLPYKCTATSLFAQLETVTGFTPASAQAFLIEPIFDQN</sequence>
<protein>
    <submittedName>
        <fullName evidence="1">Uncharacterized protein</fullName>
    </submittedName>
</protein>
<accession>A0A0F8YHE7</accession>
<proteinExistence type="predicted"/>
<reference evidence="1" key="1">
    <citation type="journal article" date="2015" name="Nature">
        <title>Complex archaea that bridge the gap between prokaryotes and eukaryotes.</title>
        <authorList>
            <person name="Spang A."/>
            <person name="Saw J.H."/>
            <person name="Jorgensen S.L."/>
            <person name="Zaremba-Niedzwiedzka K."/>
            <person name="Martijn J."/>
            <person name="Lind A.E."/>
            <person name="van Eijk R."/>
            <person name="Schleper C."/>
            <person name="Guy L."/>
            <person name="Ettema T.J."/>
        </authorList>
    </citation>
    <scope>NUCLEOTIDE SEQUENCE</scope>
</reference>
<name>A0A0F8YHE7_9ZZZZ</name>
<comment type="caution">
    <text evidence="1">The sequence shown here is derived from an EMBL/GenBank/DDBJ whole genome shotgun (WGS) entry which is preliminary data.</text>
</comment>
<dbReference type="EMBL" id="LAZR01056921">
    <property type="protein sequence ID" value="KKK73145.1"/>
    <property type="molecule type" value="Genomic_DNA"/>
</dbReference>
<organism evidence="1">
    <name type="scientific">marine sediment metagenome</name>
    <dbReference type="NCBI Taxonomy" id="412755"/>
    <lineage>
        <taxon>unclassified sequences</taxon>
        <taxon>metagenomes</taxon>
        <taxon>ecological metagenomes</taxon>
    </lineage>
</organism>
<dbReference type="AlphaFoldDB" id="A0A0F8YHE7"/>
<gene>
    <name evidence="1" type="ORF">LCGC14_2896780</name>
</gene>
<evidence type="ECO:0000313" key="1">
    <source>
        <dbReference type="EMBL" id="KKK73145.1"/>
    </source>
</evidence>